<dbReference type="SUPFAM" id="SSF52058">
    <property type="entry name" value="L domain-like"/>
    <property type="match status" value="1"/>
</dbReference>
<feature type="domain" description="NB-ARC" evidence="4">
    <location>
        <begin position="1"/>
        <end position="71"/>
    </location>
</feature>
<keyword evidence="1" id="KW-0433">Leucine-rich repeat</keyword>
<dbReference type="FunFam" id="1.10.10.10:FF:000322">
    <property type="entry name" value="Probable disease resistance protein At1g63360"/>
    <property type="match status" value="1"/>
</dbReference>
<feature type="domain" description="R13L1/DRL21-like LRR repeat region" evidence="6">
    <location>
        <begin position="382"/>
        <end position="513"/>
    </location>
</feature>
<keyword evidence="2" id="KW-0677">Repeat</keyword>
<dbReference type="InterPro" id="IPR027417">
    <property type="entry name" value="P-loop_NTPase"/>
</dbReference>
<evidence type="ECO:0000256" key="1">
    <source>
        <dbReference type="ARBA" id="ARBA00022614"/>
    </source>
</evidence>
<evidence type="ECO:0000313" key="7">
    <source>
        <dbReference type="EMBL" id="KAJ4958539.1"/>
    </source>
</evidence>
<evidence type="ECO:0000259" key="5">
    <source>
        <dbReference type="Pfam" id="PF23559"/>
    </source>
</evidence>
<dbReference type="InterPro" id="IPR032675">
    <property type="entry name" value="LRR_dom_sf"/>
</dbReference>
<dbReference type="Pfam" id="PF23559">
    <property type="entry name" value="WHD_DRP"/>
    <property type="match status" value="1"/>
</dbReference>
<dbReference type="InterPro" id="IPR001611">
    <property type="entry name" value="Leu-rich_rpt"/>
</dbReference>
<dbReference type="Gene3D" id="1.10.10.10">
    <property type="entry name" value="Winged helix-like DNA-binding domain superfamily/Winged helix DNA-binding domain"/>
    <property type="match status" value="1"/>
</dbReference>
<name>A0A9Q0H7G2_9MAGN</name>
<dbReference type="EMBL" id="JAMYWD010000010">
    <property type="protein sequence ID" value="KAJ4958539.1"/>
    <property type="molecule type" value="Genomic_DNA"/>
</dbReference>
<dbReference type="AlphaFoldDB" id="A0A9Q0H7G2"/>
<comment type="caution">
    <text evidence="7">The sequence shown here is derived from an EMBL/GenBank/DDBJ whole genome shotgun (WGS) entry which is preliminary data.</text>
</comment>
<dbReference type="GO" id="GO:0006952">
    <property type="term" value="P:defense response"/>
    <property type="evidence" value="ECO:0007669"/>
    <property type="project" value="UniProtKB-KW"/>
</dbReference>
<keyword evidence="3" id="KW-0611">Plant defense</keyword>
<protein>
    <recommendedName>
        <fullName evidence="9">NB-ARC domain-containing protein</fullName>
    </recommendedName>
</protein>
<evidence type="ECO:0000256" key="2">
    <source>
        <dbReference type="ARBA" id="ARBA00022737"/>
    </source>
</evidence>
<sequence length="752" mass="86042">MWVSVSEEFEVKRLLKEIIESAGAKCDASNLDVIARYLEETLMGKRFLLVLDDVWSQDRFVDKWDTLIEPIRSGSVVKVLGSLMRSKEERVWLSIEEGEIWNKLKDKSGGIMPILKLSYDHLPSHLKLCFAYCSVFPRDYIFDIKKLIQLWMAEGYLGNKQMEDVGNEYFNSLLWNSLFQDVEKDIYGNIKTCKMHDLEHDLTQFVGKLEYSTIEVINNVEDISAVRGLSYFLDEEKTIEILEPLKKAKKLRTIILSRSLVSNDDMLMNFRSLRVLDASCSNMREVPLSIKKLKHLRYLDLSNNLIQVLPESITSLYNLQTLKLNNCNILEKLSKEMKKMVSLRHIEFTMSMFTEMPVEMGRLSNLQTLTKFIVGKDEGRSIKELKCLNLRGEVTICGLENVTSGIEAKEANLRGKQDICDLTLQWGRYSRNGDESEDAKMDEDVLEGLEPSHPNLKRFLIENFGGAKCPTWMACDLSRYKNLIEFKLVNCSRLEYVPTLGELPFLRFLELSGLKKVSCLGREFYYHSINNSTIGGGGATSSSGTAMMTTVAFTSLETLSLYAMPNLVEWFKVLPSFPSLEKLTINSCPELKIMPSRFPSLKHLELWGPNEMATSDCPKLDTIFPSEQGREGSPRPLLFPSLQELCIAKCPLVKPLPDLQRMTSLRQLYLIGFEELKSLPEGLQKLTMLEELRIGWFSVGPLDFIKGEEDLKHLVSLQQLTLLGWPQHKNLLDQLKHLTKLTYVCTTDDDEN</sequence>
<dbReference type="PANTHER" id="PTHR36766">
    <property type="entry name" value="PLANT BROAD-SPECTRUM MILDEW RESISTANCE PROTEIN RPW8"/>
    <property type="match status" value="1"/>
</dbReference>
<evidence type="ECO:0000259" key="6">
    <source>
        <dbReference type="Pfam" id="PF25019"/>
    </source>
</evidence>
<organism evidence="7 8">
    <name type="scientific">Protea cynaroides</name>
    <dbReference type="NCBI Taxonomy" id="273540"/>
    <lineage>
        <taxon>Eukaryota</taxon>
        <taxon>Viridiplantae</taxon>
        <taxon>Streptophyta</taxon>
        <taxon>Embryophyta</taxon>
        <taxon>Tracheophyta</taxon>
        <taxon>Spermatophyta</taxon>
        <taxon>Magnoliopsida</taxon>
        <taxon>Proteales</taxon>
        <taxon>Proteaceae</taxon>
        <taxon>Protea</taxon>
    </lineage>
</organism>
<dbReference type="OrthoDB" id="5279713at2759"/>
<evidence type="ECO:0008006" key="9">
    <source>
        <dbReference type="Google" id="ProtNLM"/>
    </source>
</evidence>
<dbReference type="Pfam" id="PF25019">
    <property type="entry name" value="LRR_R13L1-DRL21"/>
    <property type="match status" value="1"/>
</dbReference>
<dbReference type="PANTHER" id="PTHR36766:SF70">
    <property type="entry name" value="DISEASE RESISTANCE PROTEIN RGA4"/>
    <property type="match status" value="1"/>
</dbReference>
<keyword evidence="8" id="KW-1185">Reference proteome</keyword>
<dbReference type="GO" id="GO:0043531">
    <property type="term" value="F:ADP binding"/>
    <property type="evidence" value="ECO:0007669"/>
    <property type="project" value="InterPro"/>
</dbReference>
<dbReference type="Gene3D" id="3.40.50.300">
    <property type="entry name" value="P-loop containing nucleotide triphosphate hydrolases"/>
    <property type="match status" value="1"/>
</dbReference>
<dbReference type="Proteomes" id="UP001141806">
    <property type="component" value="Unassembled WGS sequence"/>
</dbReference>
<dbReference type="InterPro" id="IPR058922">
    <property type="entry name" value="WHD_DRP"/>
</dbReference>
<gene>
    <name evidence="7" type="ORF">NE237_025650</name>
</gene>
<dbReference type="InterPro" id="IPR002182">
    <property type="entry name" value="NB-ARC"/>
</dbReference>
<evidence type="ECO:0000256" key="3">
    <source>
        <dbReference type="ARBA" id="ARBA00022821"/>
    </source>
</evidence>
<accession>A0A9Q0H7G2</accession>
<dbReference type="Pfam" id="PF00931">
    <property type="entry name" value="NB-ARC"/>
    <property type="match status" value="1"/>
</dbReference>
<dbReference type="Gene3D" id="3.80.10.10">
    <property type="entry name" value="Ribonuclease Inhibitor"/>
    <property type="match status" value="3"/>
</dbReference>
<dbReference type="PRINTS" id="PR00364">
    <property type="entry name" value="DISEASERSIST"/>
</dbReference>
<dbReference type="InterPro" id="IPR056789">
    <property type="entry name" value="LRR_R13L1-DRL21"/>
</dbReference>
<proteinExistence type="predicted"/>
<feature type="domain" description="Disease resistance protein winged helix" evidence="5">
    <location>
        <begin position="135"/>
        <end position="202"/>
    </location>
</feature>
<evidence type="ECO:0000313" key="8">
    <source>
        <dbReference type="Proteomes" id="UP001141806"/>
    </source>
</evidence>
<reference evidence="7" key="1">
    <citation type="journal article" date="2023" name="Plant J.">
        <title>The genome of the king protea, Protea cynaroides.</title>
        <authorList>
            <person name="Chang J."/>
            <person name="Duong T.A."/>
            <person name="Schoeman C."/>
            <person name="Ma X."/>
            <person name="Roodt D."/>
            <person name="Barker N."/>
            <person name="Li Z."/>
            <person name="Van de Peer Y."/>
            <person name="Mizrachi E."/>
        </authorList>
    </citation>
    <scope>NUCLEOTIDE SEQUENCE</scope>
    <source>
        <tissue evidence="7">Young leaves</tissue>
    </source>
</reference>
<dbReference type="Pfam" id="PF13855">
    <property type="entry name" value="LRR_8"/>
    <property type="match status" value="1"/>
</dbReference>
<dbReference type="SUPFAM" id="SSF52540">
    <property type="entry name" value="P-loop containing nucleoside triphosphate hydrolases"/>
    <property type="match status" value="1"/>
</dbReference>
<dbReference type="InterPro" id="IPR036388">
    <property type="entry name" value="WH-like_DNA-bd_sf"/>
</dbReference>
<dbReference type="PROSITE" id="PS51450">
    <property type="entry name" value="LRR"/>
    <property type="match status" value="1"/>
</dbReference>
<evidence type="ECO:0000259" key="4">
    <source>
        <dbReference type="Pfam" id="PF00931"/>
    </source>
</evidence>